<dbReference type="Pfam" id="PF08276">
    <property type="entry name" value="PAN_2"/>
    <property type="match status" value="1"/>
</dbReference>
<evidence type="ECO:0000256" key="1">
    <source>
        <dbReference type="ARBA" id="ARBA00004479"/>
    </source>
</evidence>
<evidence type="ECO:0000256" key="4">
    <source>
        <dbReference type="ARBA" id="ARBA00022679"/>
    </source>
</evidence>
<dbReference type="SMART" id="SM00108">
    <property type="entry name" value="B_lectin"/>
    <property type="match status" value="1"/>
</dbReference>
<dbReference type="EC" id="2.7.11.1" evidence="17"/>
<dbReference type="GO" id="GO:0005524">
    <property type="term" value="F:ATP binding"/>
    <property type="evidence" value="ECO:0007669"/>
    <property type="project" value="UniProtKB-UniRule"/>
</dbReference>
<keyword evidence="5 19" id="KW-0812">Transmembrane</keyword>
<evidence type="ECO:0000256" key="9">
    <source>
        <dbReference type="ARBA" id="ARBA00022840"/>
    </source>
</evidence>
<dbReference type="PROSITE" id="PS50927">
    <property type="entry name" value="BULB_LECTIN"/>
    <property type="match status" value="1"/>
</dbReference>
<dbReference type="InterPro" id="IPR003609">
    <property type="entry name" value="Pan_app"/>
</dbReference>
<dbReference type="GO" id="GO:0048544">
    <property type="term" value="P:recognition of pollen"/>
    <property type="evidence" value="ECO:0007669"/>
    <property type="project" value="InterPro"/>
</dbReference>
<gene>
    <name evidence="24" type="ORF">RHGRI_016375</name>
</gene>
<dbReference type="InterPro" id="IPR017441">
    <property type="entry name" value="Protein_kinase_ATP_BS"/>
</dbReference>
<feature type="domain" description="Protein kinase" evidence="21">
    <location>
        <begin position="515"/>
        <end position="801"/>
    </location>
</feature>
<evidence type="ECO:0000256" key="12">
    <source>
        <dbReference type="ARBA" id="ARBA00023157"/>
    </source>
</evidence>
<evidence type="ECO:0000256" key="3">
    <source>
        <dbReference type="ARBA" id="ARBA00022536"/>
    </source>
</evidence>
<dbReference type="EMBL" id="JACTNZ010000006">
    <property type="protein sequence ID" value="KAG5543605.1"/>
    <property type="molecule type" value="Genomic_DNA"/>
</dbReference>
<evidence type="ECO:0000256" key="19">
    <source>
        <dbReference type="SAM" id="Phobius"/>
    </source>
</evidence>
<accession>A0AAV6JTZ7</accession>
<evidence type="ECO:0000256" key="5">
    <source>
        <dbReference type="ARBA" id="ARBA00022692"/>
    </source>
</evidence>
<comment type="caution">
    <text evidence="24">The sequence shown here is derived from an EMBL/GenBank/DDBJ whole genome shotgun (WGS) entry which is preliminary data.</text>
</comment>
<feature type="binding site" evidence="18">
    <location>
        <position position="543"/>
    </location>
    <ligand>
        <name>ATP</name>
        <dbReference type="ChEBI" id="CHEBI:30616"/>
    </ligand>
</feature>
<dbReference type="PROSITE" id="PS50948">
    <property type="entry name" value="PAN"/>
    <property type="match status" value="1"/>
</dbReference>
<feature type="transmembrane region" description="Helical" evidence="19">
    <location>
        <begin position="458"/>
        <end position="481"/>
    </location>
</feature>
<keyword evidence="6 20" id="KW-0732">Signal</keyword>
<evidence type="ECO:0000259" key="22">
    <source>
        <dbReference type="PROSITE" id="PS50927"/>
    </source>
</evidence>
<evidence type="ECO:0000256" key="14">
    <source>
        <dbReference type="ARBA" id="ARBA00023180"/>
    </source>
</evidence>
<evidence type="ECO:0000256" key="11">
    <source>
        <dbReference type="ARBA" id="ARBA00023136"/>
    </source>
</evidence>
<dbReference type="InterPro" id="IPR036426">
    <property type="entry name" value="Bulb-type_lectin_dom_sf"/>
</dbReference>
<evidence type="ECO:0000256" key="6">
    <source>
        <dbReference type="ARBA" id="ARBA00022729"/>
    </source>
</evidence>
<dbReference type="PANTHER" id="PTHR47974">
    <property type="entry name" value="OS07G0415500 PROTEIN"/>
    <property type="match status" value="1"/>
</dbReference>
<evidence type="ECO:0000256" key="16">
    <source>
        <dbReference type="ARBA" id="ARBA00048679"/>
    </source>
</evidence>
<dbReference type="InterPro" id="IPR000858">
    <property type="entry name" value="S_locus_glycoprot_dom"/>
</dbReference>
<dbReference type="PROSITE" id="PS00107">
    <property type="entry name" value="PROTEIN_KINASE_ATP"/>
    <property type="match status" value="1"/>
</dbReference>
<evidence type="ECO:0000256" key="2">
    <source>
        <dbReference type="ARBA" id="ARBA00022527"/>
    </source>
</evidence>
<feature type="domain" description="Bulb-type lectin" evidence="22">
    <location>
        <begin position="27"/>
        <end position="149"/>
    </location>
</feature>
<dbReference type="FunFam" id="3.30.200.20:FF:000059">
    <property type="entry name" value="S-receptor-like serine/threonine-protein kinase"/>
    <property type="match status" value="1"/>
</dbReference>
<dbReference type="InterPro" id="IPR024171">
    <property type="entry name" value="SRK-like_kinase"/>
</dbReference>
<organism evidence="24 25">
    <name type="scientific">Rhododendron griersonianum</name>
    <dbReference type="NCBI Taxonomy" id="479676"/>
    <lineage>
        <taxon>Eukaryota</taxon>
        <taxon>Viridiplantae</taxon>
        <taxon>Streptophyta</taxon>
        <taxon>Embryophyta</taxon>
        <taxon>Tracheophyta</taxon>
        <taxon>Spermatophyta</taxon>
        <taxon>Magnoliopsida</taxon>
        <taxon>eudicotyledons</taxon>
        <taxon>Gunneridae</taxon>
        <taxon>Pentapetalae</taxon>
        <taxon>asterids</taxon>
        <taxon>Ericales</taxon>
        <taxon>Ericaceae</taxon>
        <taxon>Ericoideae</taxon>
        <taxon>Rhodoreae</taxon>
        <taxon>Rhododendron</taxon>
    </lineage>
</organism>
<dbReference type="InterPro" id="IPR011009">
    <property type="entry name" value="Kinase-like_dom_sf"/>
</dbReference>
<dbReference type="PROSITE" id="PS50011">
    <property type="entry name" value="PROTEIN_KINASE_DOM"/>
    <property type="match status" value="1"/>
</dbReference>
<protein>
    <recommendedName>
        <fullName evidence="17">Receptor-like serine/threonine-protein kinase</fullName>
        <ecNumber evidence="17">2.7.11.1</ecNumber>
    </recommendedName>
</protein>
<evidence type="ECO:0000259" key="23">
    <source>
        <dbReference type="PROSITE" id="PS50948"/>
    </source>
</evidence>
<evidence type="ECO:0000256" key="17">
    <source>
        <dbReference type="PIRNR" id="PIRNR000641"/>
    </source>
</evidence>
<dbReference type="PIRSF" id="PIRSF000641">
    <property type="entry name" value="SRK"/>
    <property type="match status" value="1"/>
</dbReference>
<dbReference type="SUPFAM" id="SSF51110">
    <property type="entry name" value="alpha-D-mannose-specific plant lectins"/>
    <property type="match status" value="1"/>
</dbReference>
<keyword evidence="14" id="KW-0325">Glycoprotein</keyword>
<dbReference type="GO" id="GO:0004674">
    <property type="term" value="F:protein serine/threonine kinase activity"/>
    <property type="evidence" value="ECO:0007669"/>
    <property type="project" value="UniProtKB-KW"/>
</dbReference>
<keyword evidence="3" id="KW-0245">EGF-like domain</keyword>
<evidence type="ECO:0000256" key="18">
    <source>
        <dbReference type="PROSITE-ProRule" id="PRU10141"/>
    </source>
</evidence>
<keyword evidence="9 17" id="KW-0067">ATP-binding</keyword>
<evidence type="ECO:0000259" key="21">
    <source>
        <dbReference type="PROSITE" id="PS50011"/>
    </source>
</evidence>
<reference evidence="24 25" key="1">
    <citation type="submission" date="2020-08" db="EMBL/GenBank/DDBJ databases">
        <title>Plant Genome Project.</title>
        <authorList>
            <person name="Zhang R.-G."/>
        </authorList>
    </citation>
    <scope>NUCLEOTIDE SEQUENCE [LARGE SCALE GENOMIC DNA]</scope>
    <source>
        <strain evidence="24">WSP0</strain>
        <tissue evidence="24">Leaf</tissue>
    </source>
</reference>
<dbReference type="GO" id="GO:0016020">
    <property type="term" value="C:membrane"/>
    <property type="evidence" value="ECO:0007669"/>
    <property type="project" value="UniProtKB-SubCell"/>
</dbReference>
<dbReference type="Proteomes" id="UP000823749">
    <property type="component" value="Chromosome 6"/>
</dbReference>
<dbReference type="Pfam" id="PF00069">
    <property type="entry name" value="Pkinase"/>
    <property type="match status" value="1"/>
</dbReference>
<dbReference type="AlphaFoldDB" id="A0AAV6JTZ7"/>
<dbReference type="Gene3D" id="1.10.510.10">
    <property type="entry name" value="Transferase(Phosphotransferase) domain 1"/>
    <property type="match status" value="1"/>
</dbReference>
<keyword evidence="25" id="KW-1185">Reference proteome</keyword>
<evidence type="ECO:0000256" key="8">
    <source>
        <dbReference type="ARBA" id="ARBA00022777"/>
    </source>
</evidence>
<keyword evidence="7 17" id="KW-0547">Nucleotide-binding</keyword>
<dbReference type="Gene3D" id="2.90.10.10">
    <property type="entry name" value="Bulb-type lectin domain"/>
    <property type="match status" value="1"/>
</dbReference>
<dbReference type="Gene3D" id="3.30.200.20">
    <property type="entry name" value="Phosphorylase Kinase, domain 1"/>
    <property type="match status" value="1"/>
</dbReference>
<evidence type="ECO:0000256" key="13">
    <source>
        <dbReference type="ARBA" id="ARBA00023170"/>
    </source>
</evidence>
<dbReference type="Pfam" id="PF01453">
    <property type="entry name" value="B_lectin"/>
    <property type="match status" value="1"/>
</dbReference>
<dbReference type="SUPFAM" id="SSF56112">
    <property type="entry name" value="Protein kinase-like (PK-like)"/>
    <property type="match status" value="1"/>
</dbReference>
<dbReference type="PANTHER" id="PTHR47974:SF3">
    <property type="entry name" value="RECEPTOR-LIKE SERINE_THREONINE-PROTEIN KINASE"/>
    <property type="match status" value="1"/>
</dbReference>
<dbReference type="Pfam" id="PF00954">
    <property type="entry name" value="S_locus_glycop"/>
    <property type="match status" value="1"/>
</dbReference>
<dbReference type="CDD" id="cd01098">
    <property type="entry name" value="PAN_AP_plant"/>
    <property type="match status" value="1"/>
</dbReference>
<dbReference type="FunFam" id="1.10.510.10:FF:000537">
    <property type="entry name" value="Putative receptor-like protein kinase"/>
    <property type="match status" value="1"/>
</dbReference>
<keyword evidence="8 17" id="KW-0418">Kinase</keyword>
<name>A0AAV6JTZ7_9ERIC</name>
<feature type="domain" description="Apple" evidence="23">
    <location>
        <begin position="335"/>
        <end position="416"/>
    </location>
</feature>
<comment type="catalytic activity">
    <reaction evidence="15 17">
        <text>L-threonyl-[protein] + ATP = O-phospho-L-threonyl-[protein] + ADP + H(+)</text>
        <dbReference type="Rhea" id="RHEA:46608"/>
        <dbReference type="Rhea" id="RHEA-COMP:11060"/>
        <dbReference type="Rhea" id="RHEA-COMP:11605"/>
        <dbReference type="ChEBI" id="CHEBI:15378"/>
        <dbReference type="ChEBI" id="CHEBI:30013"/>
        <dbReference type="ChEBI" id="CHEBI:30616"/>
        <dbReference type="ChEBI" id="CHEBI:61977"/>
        <dbReference type="ChEBI" id="CHEBI:456216"/>
        <dbReference type="EC" id="2.7.11.1"/>
    </reaction>
</comment>
<comment type="subcellular location">
    <subcellularLocation>
        <location evidence="1">Membrane</location>
        <topology evidence="1">Single-pass type I membrane protein</topology>
    </subcellularLocation>
</comment>
<evidence type="ECO:0000256" key="20">
    <source>
        <dbReference type="SAM" id="SignalP"/>
    </source>
</evidence>
<dbReference type="InterPro" id="IPR000719">
    <property type="entry name" value="Prot_kinase_dom"/>
</dbReference>
<keyword evidence="13" id="KW-0675">Receptor</keyword>
<dbReference type="InterPro" id="IPR001480">
    <property type="entry name" value="Bulb-type_lectin_dom"/>
</dbReference>
<sequence>MVDIPILILLISLLLSSLPLFSISSSHDTLPTSSSLSVSDVLISPNGIFSAGFHSVGENAYCFSIWFTEPTSDGNLTAVWMANRDQPINGKRSKLSLLKSGNLILTDADQFTVWSANTKSLSPLQLQLLSTGNLVLRNQNGSIWESFDSPTDTLLPNQPMRNAKLISSRSRKNFSSGFYSLFFQEDNLIRLLFHGPYISAVYWPDPWLNSWQVGRTLDNDGRIVAFDSSGYFSSSDGLEFKASDFGIGVWRRLRMDADGNVRLYSLDEGKRIWRVSWQAISQPCKIHGVCGPNAMCNYDYAGENAGRRCSCLPGYKAKNLTDWSLGCEPEFTLSCNATESSFIKLPNVEFYGYDINSYDNYTLERCEEVCLQNCKCTGFIFPYRSESGFYSCYPKSRLLNGSRSPAFRAPFYVRLPKASLTSYANRKQEIGLHCPPSTQNLLLDRAYKKPKENGTLQFMVWFASAFGGFEIICICFVWLLLYKTQQSSSENAQGYLQVVSRFRKFSYDELKKATEKFREEIGRGGSGVVYKGILSDRRVAAIKRLNEAKQGEAELLAELSTIGTVNHMNLIEIWGYCVEGNHRLLVYEYMERGSLAENLIFGTLDWEKRFDIAIGSAKGLAYLHEECLEWVLHCDVNPQNILLDSNFQPKVADFGLSKLLNRGGCGKSLSFSRVRGTRGYMAPEWISNLPITSKVDVYSYGMVVLEMVTGKSLMTTGVQGSRNTGEMEQRGLVKWVREKMKGNGENELWLEEIIDPIMKGKCDLRKMGILVHVALEFVEEDKNARPTMSQVIERLLHHEKG</sequence>
<keyword evidence="2 17" id="KW-0723">Serine/threonine-protein kinase</keyword>
<feature type="chain" id="PRO_5043652755" description="Receptor-like serine/threonine-protein kinase" evidence="20">
    <location>
        <begin position="25"/>
        <end position="801"/>
    </location>
</feature>
<evidence type="ECO:0000256" key="15">
    <source>
        <dbReference type="ARBA" id="ARBA00047899"/>
    </source>
</evidence>
<evidence type="ECO:0000313" key="25">
    <source>
        <dbReference type="Proteomes" id="UP000823749"/>
    </source>
</evidence>
<feature type="signal peptide" evidence="20">
    <location>
        <begin position="1"/>
        <end position="24"/>
    </location>
</feature>
<evidence type="ECO:0000256" key="10">
    <source>
        <dbReference type="ARBA" id="ARBA00022989"/>
    </source>
</evidence>
<dbReference type="Gene3D" id="3.50.4.10">
    <property type="entry name" value="Hepatocyte Growth Factor"/>
    <property type="match status" value="1"/>
</dbReference>
<evidence type="ECO:0000256" key="7">
    <source>
        <dbReference type="ARBA" id="ARBA00022741"/>
    </source>
</evidence>
<keyword evidence="10 19" id="KW-1133">Transmembrane helix</keyword>
<comment type="similarity">
    <text evidence="17">Belongs to the protein kinase superfamily. Ser/Thr protein kinase family.</text>
</comment>
<keyword evidence="4 17" id="KW-0808">Transferase</keyword>
<dbReference type="CDD" id="cd00028">
    <property type="entry name" value="B_lectin"/>
    <property type="match status" value="1"/>
</dbReference>
<keyword evidence="11 19" id="KW-0472">Membrane</keyword>
<comment type="catalytic activity">
    <reaction evidence="16 17">
        <text>L-seryl-[protein] + ATP = O-phospho-L-seryl-[protein] + ADP + H(+)</text>
        <dbReference type="Rhea" id="RHEA:17989"/>
        <dbReference type="Rhea" id="RHEA-COMP:9863"/>
        <dbReference type="Rhea" id="RHEA-COMP:11604"/>
        <dbReference type="ChEBI" id="CHEBI:15378"/>
        <dbReference type="ChEBI" id="CHEBI:29999"/>
        <dbReference type="ChEBI" id="CHEBI:30616"/>
        <dbReference type="ChEBI" id="CHEBI:83421"/>
        <dbReference type="ChEBI" id="CHEBI:456216"/>
        <dbReference type="EC" id="2.7.11.1"/>
    </reaction>
</comment>
<keyword evidence="12" id="KW-1015">Disulfide bond</keyword>
<proteinExistence type="inferred from homology"/>
<evidence type="ECO:0000313" key="24">
    <source>
        <dbReference type="EMBL" id="KAG5543605.1"/>
    </source>
</evidence>